<dbReference type="Pfam" id="PF14025">
    <property type="entry name" value="DUF4241"/>
    <property type="match status" value="1"/>
</dbReference>
<dbReference type="InterPro" id="IPR025335">
    <property type="entry name" value="DUF4241"/>
</dbReference>
<sequence length="213" mass="24107">MELTKIERMTIMSNLWLELAKPEGGNLRSEILEQITIFSGRIVTCDPLISHNNPFERTVQPGIYPVVAWWHKEEERIAAAELKLSEGHPVRWEMAVRPGQNVNELKDGSIYGYPVDTGLGCFADVEAIHKLEEMEAQLQRELGDDFISLYDNLIEDVLSEHEDNWGSVIVCEDTGLNVVMFSTGYGDGFYASYWGFDADDNVVCLVTDFKVLN</sequence>
<protein>
    <recommendedName>
        <fullName evidence="3">Cytoplasmic protein</fullName>
    </recommendedName>
</protein>
<name>A0ABY1KAY1_9BACL</name>
<accession>A0ABY1KAY1</accession>
<gene>
    <name evidence="1" type="ORF">SAMN05421578_11735</name>
</gene>
<dbReference type="EMBL" id="FTNK01000017">
    <property type="protein sequence ID" value="SIR52639.1"/>
    <property type="molecule type" value="Genomic_DNA"/>
</dbReference>
<organism evidence="1 2">
    <name type="scientific">Paenibacillus macquariensis</name>
    <dbReference type="NCBI Taxonomy" id="948756"/>
    <lineage>
        <taxon>Bacteria</taxon>
        <taxon>Bacillati</taxon>
        <taxon>Bacillota</taxon>
        <taxon>Bacilli</taxon>
        <taxon>Bacillales</taxon>
        <taxon>Paenibacillaceae</taxon>
        <taxon>Paenibacillus</taxon>
    </lineage>
</organism>
<reference evidence="1 2" key="1">
    <citation type="submission" date="2017-01" db="EMBL/GenBank/DDBJ databases">
        <authorList>
            <person name="Varghese N."/>
            <person name="Submissions S."/>
        </authorList>
    </citation>
    <scope>NUCLEOTIDE SEQUENCE [LARGE SCALE GENOMIC DNA]</scope>
    <source>
        <strain evidence="1 2">ATCC 23464</strain>
    </source>
</reference>
<evidence type="ECO:0008006" key="3">
    <source>
        <dbReference type="Google" id="ProtNLM"/>
    </source>
</evidence>
<evidence type="ECO:0000313" key="1">
    <source>
        <dbReference type="EMBL" id="SIR52639.1"/>
    </source>
</evidence>
<dbReference type="Proteomes" id="UP000186666">
    <property type="component" value="Unassembled WGS sequence"/>
</dbReference>
<proteinExistence type="predicted"/>
<keyword evidence="2" id="KW-1185">Reference proteome</keyword>
<evidence type="ECO:0000313" key="2">
    <source>
        <dbReference type="Proteomes" id="UP000186666"/>
    </source>
</evidence>
<comment type="caution">
    <text evidence="1">The sequence shown here is derived from an EMBL/GenBank/DDBJ whole genome shotgun (WGS) entry which is preliminary data.</text>
</comment>